<dbReference type="InterPro" id="IPR013123">
    <property type="entry name" value="SpoU_subst-bd"/>
</dbReference>
<dbReference type="FunFam" id="3.40.1280.10:FF:000008">
    <property type="entry name" value="Group 3 RNA methyltransferase TrmH"/>
    <property type="match status" value="1"/>
</dbReference>
<dbReference type="Gene3D" id="3.30.1330.30">
    <property type="match status" value="1"/>
</dbReference>
<dbReference type="Pfam" id="PF00588">
    <property type="entry name" value="SpoU_methylase"/>
    <property type="match status" value="1"/>
</dbReference>
<dbReference type="RefSeq" id="WP_163097062.1">
    <property type="nucleotide sequence ID" value="NZ_CP127523.1"/>
</dbReference>
<name>A0A845U2Y7_9PROT</name>
<dbReference type="PANTHER" id="PTHR46429:SF1">
    <property type="entry name" value="23S RRNA (GUANOSINE-2'-O-)-METHYLTRANSFERASE RLMB"/>
    <property type="match status" value="1"/>
</dbReference>
<dbReference type="InterPro" id="IPR029026">
    <property type="entry name" value="tRNA_m1G_MTases_N"/>
</dbReference>
<dbReference type="GO" id="GO:0006396">
    <property type="term" value="P:RNA processing"/>
    <property type="evidence" value="ECO:0007669"/>
    <property type="project" value="InterPro"/>
</dbReference>
<dbReference type="EMBL" id="WNJL01000022">
    <property type="protein sequence ID" value="NDU41992.1"/>
    <property type="molecule type" value="Genomic_DNA"/>
</dbReference>
<gene>
    <name evidence="5" type="primary">rlmB</name>
    <name evidence="5" type="ORF">GL267_04820</name>
</gene>
<dbReference type="SUPFAM" id="SSF75217">
    <property type="entry name" value="alpha/beta knot"/>
    <property type="match status" value="1"/>
</dbReference>
<feature type="domain" description="RNA 2-O ribose methyltransferase substrate binding" evidence="4">
    <location>
        <begin position="5"/>
        <end position="80"/>
    </location>
</feature>
<dbReference type="GO" id="GO:0003723">
    <property type="term" value="F:RNA binding"/>
    <property type="evidence" value="ECO:0007669"/>
    <property type="project" value="InterPro"/>
</dbReference>
<accession>A0A845U2Y7</accession>
<dbReference type="GO" id="GO:0008173">
    <property type="term" value="F:RNA methyltransferase activity"/>
    <property type="evidence" value="ECO:0007669"/>
    <property type="project" value="InterPro"/>
</dbReference>
<keyword evidence="3 5" id="KW-0808">Transferase</keyword>
<reference evidence="5" key="1">
    <citation type="submission" date="2019-11" db="EMBL/GenBank/DDBJ databases">
        <title>Acidithiobacillus ferrianus sp. nov.: a facultatively anaerobic and extremely acidophilic chemolithoautotroph.</title>
        <authorList>
            <person name="Norris P.R."/>
            <person name="Falagan C."/>
            <person name="Moya-Beltran A."/>
            <person name="Castro M."/>
            <person name="Quatrini R."/>
            <person name="Johnson D.B."/>
        </authorList>
    </citation>
    <scope>NUCLEOTIDE SEQUENCE [LARGE SCALE GENOMIC DNA]</scope>
    <source>
        <strain evidence="5">MG</strain>
    </source>
</reference>
<dbReference type="InterPro" id="IPR029064">
    <property type="entry name" value="Ribosomal_eL30-like_sf"/>
</dbReference>
<dbReference type="NCBIfam" id="TIGR00186">
    <property type="entry name" value="rRNA_methyl_3"/>
    <property type="match status" value="1"/>
</dbReference>
<dbReference type="Gene3D" id="3.40.1280.10">
    <property type="match status" value="1"/>
</dbReference>
<evidence type="ECO:0000259" key="4">
    <source>
        <dbReference type="SMART" id="SM00967"/>
    </source>
</evidence>
<evidence type="ECO:0000256" key="1">
    <source>
        <dbReference type="ARBA" id="ARBA00007228"/>
    </source>
</evidence>
<evidence type="ECO:0000256" key="2">
    <source>
        <dbReference type="ARBA" id="ARBA00022603"/>
    </source>
</evidence>
<dbReference type="PANTHER" id="PTHR46429">
    <property type="entry name" value="23S RRNA (GUANOSINE-2'-O-)-METHYLTRANSFERASE RLMB"/>
    <property type="match status" value="1"/>
</dbReference>
<dbReference type="GO" id="GO:0005829">
    <property type="term" value="C:cytosol"/>
    <property type="evidence" value="ECO:0007669"/>
    <property type="project" value="TreeGrafter"/>
</dbReference>
<dbReference type="AlphaFoldDB" id="A0A845U2Y7"/>
<dbReference type="InterPro" id="IPR029028">
    <property type="entry name" value="Alpha/beta_knot_MTases"/>
</dbReference>
<comment type="similarity">
    <text evidence="1">Belongs to the class IV-like SAM-binding methyltransferase superfamily. RNA methyltransferase TrmH family.</text>
</comment>
<comment type="caution">
    <text evidence="5">The sequence shown here is derived from an EMBL/GenBank/DDBJ whole genome shotgun (WGS) entry which is preliminary data.</text>
</comment>
<evidence type="ECO:0000256" key="3">
    <source>
        <dbReference type="ARBA" id="ARBA00022679"/>
    </source>
</evidence>
<dbReference type="SMART" id="SM00967">
    <property type="entry name" value="SpoU_sub_bind"/>
    <property type="match status" value="1"/>
</dbReference>
<proteinExistence type="inferred from homology"/>
<dbReference type="Pfam" id="PF08032">
    <property type="entry name" value="SpoU_sub_bind"/>
    <property type="match status" value="1"/>
</dbReference>
<dbReference type="GO" id="GO:0032259">
    <property type="term" value="P:methylation"/>
    <property type="evidence" value="ECO:0007669"/>
    <property type="project" value="UniProtKB-KW"/>
</dbReference>
<sequence length="255" mass="27405">MTQESLYGIHAVDAALDAKELLELWVAVERLTDRRMAPLLQKAAAQALPVREWPGALLSQRLHTDKHQGAGGLLRAFPEQDFGALLERLDGRGFLLVLDGILDPRNLGACLRSAEAAGVDAVILPKDNACPVNATVRKAAAGSASRVPVCVVTNLARTLSALQERGFWLVGMAREGEQSLYELDLTMPLAMVLGGEEKGLRRLTREHCDYLAQIPMAGAIESLNVSVAAGVCLFEAARQRRSASTARDAGQEKSA</sequence>
<protein>
    <submittedName>
        <fullName evidence="5">23S rRNA (Guanosine(2251)-2'-O)-methyltransferase RlmB</fullName>
    </submittedName>
</protein>
<dbReference type="InterPro" id="IPR004441">
    <property type="entry name" value="rRNA_MeTrfase_TrmH"/>
</dbReference>
<dbReference type="InterPro" id="IPR001537">
    <property type="entry name" value="SpoU_MeTrfase"/>
</dbReference>
<organism evidence="5">
    <name type="scientific">Acidithiobacillus ferrianus</name>
    <dbReference type="NCBI Taxonomy" id="2678518"/>
    <lineage>
        <taxon>Bacteria</taxon>
        <taxon>Pseudomonadati</taxon>
        <taxon>Pseudomonadota</taxon>
        <taxon>Acidithiobacillia</taxon>
        <taxon>Acidithiobacillales</taxon>
        <taxon>Acidithiobacillaceae</taxon>
        <taxon>Acidithiobacillus</taxon>
    </lineage>
</organism>
<evidence type="ECO:0000313" key="5">
    <source>
        <dbReference type="EMBL" id="NDU41992.1"/>
    </source>
</evidence>
<dbReference type="SUPFAM" id="SSF55315">
    <property type="entry name" value="L30e-like"/>
    <property type="match status" value="1"/>
</dbReference>
<dbReference type="CDD" id="cd18103">
    <property type="entry name" value="SpoU-like_RlmB"/>
    <property type="match status" value="1"/>
</dbReference>
<keyword evidence="2 5" id="KW-0489">Methyltransferase</keyword>